<protein>
    <recommendedName>
        <fullName evidence="3">Family 2 glycosyl transferase</fullName>
    </recommendedName>
</protein>
<reference evidence="1 2" key="1">
    <citation type="submission" date="2020-08" db="EMBL/GenBank/DDBJ databases">
        <title>A Genomic Blueprint of the Chicken Gut Microbiome.</title>
        <authorList>
            <person name="Gilroy R."/>
            <person name="Ravi A."/>
            <person name="Getino M."/>
            <person name="Pursley I."/>
            <person name="Horton D.L."/>
            <person name="Alikhan N.-F."/>
            <person name="Baker D."/>
            <person name="Gharbi K."/>
            <person name="Hall N."/>
            <person name="Watson M."/>
            <person name="Adriaenssens E.M."/>
            <person name="Foster-Nyarko E."/>
            <person name="Jarju S."/>
            <person name="Secka A."/>
            <person name="Antonio M."/>
            <person name="Oren A."/>
            <person name="Chaudhuri R."/>
            <person name="La Ragione R.M."/>
            <person name="Hildebrand F."/>
            <person name="Pallen M.J."/>
        </authorList>
    </citation>
    <scope>NUCLEOTIDE SEQUENCE [LARGE SCALE GENOMIC DNA]</scope>
    <source>
        <strain evidence="1 2">Sa2BVA9</strain>
    </source>
</reference>
<proteinExistence type="predicted"/>
<accession>A0ABR8SWJ0</accession>
<keyword evidence="2" id="KW-1185">Reference proteome</keyword>
<dbReference type="SUPFAM" id="SSF51445">
    <property type="entry name" value="(Trans)glycosidases"/>
    <property type="match status" value="1"/>
</dbReference>
<evidence type="ECO:0000313" key="1">
    <source>
        <dbReference type="EMBL" id="MBD7967869.1"/>
    </source>
</evidence>
<dbReference type="RefSeq" id="WP_191799093.1">
    <property type="nucleotide sequence ID" value="NZ_JACSQL010000002.1"/>
</dbReference>
<dbReference type="Proteomes" id="UP000608071">
    <property type="component" value="Unassembled WGS sequence"/>
</dbReference>
<evidence type="ECO:0000313" key="2">
    <source>
        <dbReference type="Proteomes" id="UP000608071"/>
    </source>
</evidence>
<organism evidence="1 2">
    <name type="scientific">Paenibacillus gallinarum</name>
    <dbReference type="NCBI Taxonomy" id="2762232"/>
    <lineage>
        <taxon>Bacteria</taxon>
        <taxon>Bacillati</taxon>
        <taxon>Bacillota</taxon>
        <taxon>Bacilli</taxon>
        <taxon>Bacillales</taxon>
        <taxon>Paenibacillaceae</taxon>
        <taxon>Paenibacillus</taxon>
    </lineage>
</organism>
<gene>
    <name evidence="1" type="ORF">H9647_07330</name>
</gene>
<dbReference type="InterPro" id="IPR017853">
    <property type="entry name" value="GH"/>
</dbReference>
<dbReference type="EMBL" id="JACSQL010000002">
    <property type="protein sequence ID" value="MBD7967869.1"/>
    <property type="molecule type" value="Genomic_DNA"/>
</dbReference>
<evidence type="ECO:0008006" key="3">
    <source>
        <dbReference type="Google" id="ProtNLM"/>
    </source>
</evidence>
<comment type="caution">
    <text evidence="1">The sequence shown here is derived from an EMBL/GenBank/DDBJ whole genome shotgun (WGS) entry which is preliminary data.</text>
</comment>
<name>A0ABR8SWJ0_9BACL</name>
<dbReference type="Gene3D" id="3.20.20.80">
    <property type="entry name" value="Glycosidases"/>
    <property type="match status" value="1"/>
</dbReference>
<sequence>MSRRQRKRFALGILIGILIFGGGGWALYSYMKPAQNTFTAEDGTKMKFKTEGNQFLQYSQEGKWQELFVKGVNLGSTKPGHYPGEFPLVREDYLRWFQEIEDMGANVIRIYTVHQPVFYSALAEYNKGKEHPLYFMQGIWSPEEQLIEQRDAFAEGIEEKFKAEIKKAVSAVYGDADIPHVNGESSGKYKVNVGQYLLAWHLGTEWDPQMVEDTNNKYSDHPRYEGEHISGTKEASPFENWLAELLDEVAKEEQKYGWEHPLTFTNWVTTDVLEHPGEPLFEEDLVSVDARHIEPVNWQGGYFAAYHVYPYYPDFFRTDKTLQTIKDEQGEYNTYKAYLRKLKSEFPDLPIMITEYGVPSSLGISHYGPGGKDQGGHNEQQQGEINQSLTKDIFDEGYAGAVLFMWQDEWFKKTWNTMPLEIPADRKAYWLNVLTNEKMFGILAMEAGKQNQLYIDGKLDEWSKLPAEQIQLWQGNTEGIESIQLTHDEAYLYMGITLDEPFDPSKTKLNLGTDTLPGGNQPLEALPGKTLEGGDLETLITIGKDKESEVAIAKSYDFNQRLYGPQGYWMLEEQTKATPSFVPWKLAISLMMSPPDTKYAHPYMDEVVGLLNRGTTNPDAADYDSLTLWQYEGKEIEVRIPWMLLGFGDPSSLQVIDYSPLTENKEFQTVTTEGIRLIPWLTDLNSGNVSWPGGTEDTFNIQDIQAYSWDPWETVNYSERFKKSYDLMKETYSELQTQEK</sequence>